<proteinExistence type="predicted"/>
<evidence type="ECO:0000256" key="2">
    <source>
        <dbReference type="ARBA" id="ARBA00023125"/>
    </source>
</evidence>
<organism evidence="8 9">
    <name type="scientific">Allomesorhizobium camelthorni</name>
    <dbReference type="NCBI Taxonomy" id="475069"/>
    <lineage>
        <taxon>Bacteria</taxon>
        <taxon>Pseudomonadati</taxon>
        <taxon>Pseudomonadota</taxon>
        <taxon>Alphaproteobacteria</taxon>
        <taxon>Hyphomicrobiales</taxon>
        <taxon>Phyllobacteriaceae</taxon>
        <taxon>Allomesorhizobium</taxon>
    </lineage>
</organism>
<dbReference type="Pfam" id="PF00239">
    <property type="entry name" value="Resolvase"/>
    <property type="match status" value="1"/>
</dbReference>
<dbReference type="RefSeq" id="WP_165030912.1">
    <property type="nucleotide sequence ID" value="NZ_JAAKZF010000032.1"/>
</dbReference>
<dbReference type="GO" id="GO:0015074">
    <property type="term" value="P:DNA integration"/>
    <property type="evidence" value="ECO:0007669"/>
    <property type="project" value="UniProtKB-KW"/>
</dbReference>
<accession>A0A6G4WH88</accession>
<feature type="domain" description="Recombinase" evidence="7">
    <location>
        <begin position="154"/>
        <end position="263"/>
    </location>
</feature>
<dbReference type="PROSITE" id="PS51736">
    <property type="entry name" value="RECOMBINASES_3"/>
    <property type="match status" value="1"/>
</dbReference>
<name>A0A6G4WH88_9HYPH</name>
<keyword evidence="2" id="KW-0238">DNA-binding</keyword>
<dbReference type="PANTHER" id="PTHR30461">
    <property type="entry name" value="DNA-INVERTASE FROM LAMBDOID PROPHAGE"/>
    <property type="match status" value="1"/>
</dbReference>
<dbReference type="InterPro" id="IPR050639">
    <property type="entry name" value="SSR_resolvase"/>
</dbReference>
<comment type="caution">
    <text evidence="8">The sequence shown here is derived from an EMBL/GenBank/DDBJ whole genome shotgun (WGS) entry which is preliminary data.</text>
</comment>
<dbReference type="CDD" id="cd00338">
    <property type="entry name" value="Ser_Recombinase"/>
    <property type="match status" value="1"/>
</dbReference>
<dbReference type="InterPro" id="IPR036162">
    <property type="entry name" value="Resolvase-like_N_sf"/>
</dbReference>
<dbReference type="SMART" id="SM00857">
    <property type="entry name" value="Resolvase"/>
    <property type="match status" value="1"/>
</dbReference>
<sequence length="535" mass="60824">MKKCFGYVRVSTVKQGEGVSLQAQREAIERFATGNNIIIIKWFEEKETAAKSGRPVFNAMIRLLKQRRADGVVMHKIDRSARNFADWAKIGDLADTGIDVHFATESLDFRSRGGRLAADIQAVIAADYIRNLREEIKKGIYGRLKQGLYPFGAPIGYLDQGSGKPKIPDPVRAPFIRQAFELYASGQHSLRSLLMELKRLGLRNQSGRPLSKGGLETILDNPFYCGLIRIRKNGETYQGIHQPLLSVQLFKAVQEIKAGKSGKKVTRHNHLYRGLFRCHHCDSAMTPERQKGHVYYRCQQRECATKCVREEVLETAVESALSCFRISDEEEKTLLQAFESWWKARQQTGTISTIKMQLGHINARIDRLTETLVDGHIDHNTYNQHKEKLLLEKLQAEEKLVIERKKNGKSSNLQRFLELIKSLANSYISLNPTEKREMVQITTSNRTVAGKSVVVEPSNWLLMTENAIAGLIGAPYRPTSRRLPELRDENIERLVQLAQSDEFARFSIILNSRFPRSNSTTNNRAITDIDTTKNK</sequence>
<evidence type="ECO:0000256" key="1">
    <source>
        <dbReference type="ARBA" id="ARBA00022908"/>
    </source>
</evidence>
<gene>
    <name evidence="8" type="ORF">G6N73_20385</name>
</gene>
<evidence type="ECO:0000256" key="3">
    <source>
        <dbReference type="ARBA" id="ARBA00023172"/>
    </source>
</evidence>
<evidence type="ECO:0000256" key="4">
    <source>
        <dbReference type="PIRSR" id="PIRSR606118-50"/>
    </source>
</evidence>
<dbReference type="SUPFAM" id="SSF53041">
    <property type="entry name" value="Resolvase-like"/>
    <property type="match status" value="1"/>
</dbReference>
<dbReference type="Pfam" id="PF07508">
    <property type="entry name" value="Recombinase"/>
    <property type="match status" value="1"/>
</dbReference>
<evidence type="ECO:0000313" key="9">
    <source>
        <dbReference type="Proteomes" id="UP001642900"/>
    </source>
</evidence>
<protein>
    <submittedName>
        <fullName evidence="8">Recombinase family protein</fullName>
    </submittedName>
</protein>
<keyword evidence="9" id="KW-1185">Reference proteome</keyword>
<dbReference type="GO" id="GO:0003677">
    <property type="term" value="F:DNA binding"/>
    <property type="evidence" value="ECO:0007669"/>
    <property type="project" value="UniProtKB-KW"/>
</dbReference>
<dbReference type="PROSITE" id="PS00397">
    <property type="entry name" value="RECOMBINASES_1"/>
    <property type="match status" value="1"/>
</dbReference>
<evidence type="ECO:0000259" key="7">
    <source>
        <dbReference type="PROSITE" id="PS51737"/>
    </source>
</evidence>
<dbReference type="Gene3D" id="3.90.1750.20">
    <property type="entry name" value="Putative Large Serine Recombinase, Chain B, Domain 2"/>
    <property type="match status" value="1"/>
</dbReference>
<dbReference type="Gene3D" id="3.40.50.1390">
    <property type="entry name" value="Resolvase, N-terminal catalytic domain"/>
    <property type="match status" value="1"/>
</dbReference>
<keyword evidence="3" id="KW-0233">DNA recombination</keyword>
<dbReference type="PROSITE" id="PS51737">
    <property type="entry name" value="RECOMBINASE_DNA_BIND"/>
    <property type="match status" value="1"/>
</dbReference>
<dbReference type="InterPro" id="IPR011109">
    <property type="entry name" value="DNA_bind_recombinase_dom"/>
</dbReference>
<dbReference type="InterPro" id="IPR006118">
    <property type="entry name" value="Recombinase_CS"/>
</dbReference>
<feature type="domain" description="Resolvase/invertase-type recombinase catalytic" evidence="6">
    <location>
        <begin position="3"/>
        <end position="147"/>
    </location>
</feature>
<dbReference type="InterPro" id="IPR025827">
    <property type="entry name" value="Zn_ribbon_recom_dom"/>
</dbReference>
<dbReference type="InterPro" id="IPR038109">
    <property type="entry name" value="DNA_bind_recomb_sf"/>
</dbReference>
<evidence type="ECO:0000259" key="6">
    <source>
        <dbReference type="PROSITE" id="PS51736"/>
    </source>
</evidence>
<feature type="active site" description="O-(5'-phospho-DNA)-serine intermediate" evidence="4 5">
    <location>
        <position position="11"/>
    </location>
</feature>
<dbReference type="EMBL" id="JAAKZF010000032">
    <property type="protein sequence ID" value="NGO53490.1"/>
    <property type="molecule type" value="Genomic_DNA"/>
</dbReference>
<reference evidence="8 9" key="1">
    <citation type="submission" date="2020-02" db="EMBL/GenBank/DDBJ databases">
        <title>Genome sequence of strain CCNWXJ40-4.</title>
        <authorList>
            <person name="Gao J."/>
            <person name="Sun J."/>
        </authorList>
    </citation>
    <scope>NUCLEOTIDE SEQUENCE [LARGE SCALE GENOMIC DNA]</scope>
    <source>
        <strain evidence="8 9">CCNWXJ 40-4</strain>
    </source>
</reference>
<keyword evidence="1" id="KW-0229">DNA integration</keyword>
<dbReference type="InterPro" id="IPR006119">
    <property type="entry name" value="Resolv_N"/>
</dbReference>
<evidence type="ECO:0000313" key="8">
    <source>
        <dbReference type="EMBL" id="NGO53490.1"/>
    </source>
</evidence>
<dbReference type="PANTHER" id="PTHR30461:SF23">
    <property type="entry name" value="DNA RECOMBINASE-RELATED"/>
    <property type="match status" value="1"/>
</dbReference>
<dbReference type="AlphaFoldDB" id="A0A6G4WH88"/>
<evidence type="ECO:0000256" key="5">
    <source>
        <dbReference type="PROSITE-ProRule" id="PRU10137"/>
    </source>
</evidence>
<dbReference type="GO" id="GO:0000150">
    <property type="term" value="F:DNA strand exchange activity"/>
    <property type="evidence" value="ECO:0007669"/>
    <property type="project" value="InterPro"/>
</dbReference>
<dbReference type="Proteomes" id="UP001642900">
    <property type="component" value="Unassembled WGS sequence"/>
</dbReference>
<dbReference type="Pfam" id="PF13408">
    <property type="entry name" value="Zn_ribbon_recom"/>
    <property type="match status" value="1"/>
</dbReference>